<proteinExistence type="predicted"/>
<evidence type="ECO:0000256" key="1">
    <source>
        <dbReference type="SAM" id="Phobius"/>
    </source>
</evidence>
<evidence type="ECO:0000313" key="3">
    <source>
        <dbReference type="Proteomes" id="UP000697995"/>
    </source>
</evidence>
<keyword evidence="3" id="KW-1185">Reference proteome</keyword>
<keyword evidence="1" id="KW-0472">Membrane</keyword>
<comment type="caution">
    <text evidence="2">The sequence shown here is derived from an EMBL/GenBank/DDBJ whole genome shotgun (WGS) entry which is preliminary data.</text>
</comment>
<dbReference type="Proteomes" id="UP000697995">
    <property type="component" value="Unassembled WGS sequence"/>
</dbReference>
<name>A0ABS1CTG2_9PROT</name>
<sequence length="209" mass="23101">MSDEASAAAKAATEERYELEKLLVSSGGLLVTAIGGGIALVSFLRANRWKRAELANGYLADLTSNAELVFACRALDWEAGRLVVPETLRPILSRDGADPPAAILHDTALRDRCMDPDLRSDAVIAEPLLQVYRTAFDSLLSWLALVRQALDRRLFRPGDVEALQYWLNRIAAATWMHGFIGTYGYGTDMLALARHLGNRNLEAAFRDRE</sequence>
<accession>A0ABS1CTG2</accession>
<keyword evidence="1" id="KW-0812">Transmembrane</keyword>
<evidence type="ECO:0000313" key="2">
    <source>
        <dbReference type="EMBL" id="MBK1657287.1"/>
    </source>
</evidence>
<gene>
    <name evidence="2" type="ORF">CKO45_03465</name>
</gene>
<organism evidence="2 3">
    <name type="scientific">Paracraurococcus ruber</name>
    <dbReference type="NCBI Taxonomy" id="77675"/>
    <lineage>
        <taxon>Bacteria</taxon>
        <taxon>Pseudomonadati</taxon>
        <taxon>Pseudomonadota</taxon>
        <taxon>Alphaproteobacteria</taxon>
        <taxon>Acetobacterales</taxon>
        <taxon>Roseomonadaceae</taxon>
        <taxon>Paracraurococcus</taxon>
    </lineage>
</organism>
<protein>
    <submittedName>
        <fullName evidence="2">Uncharacterized protein</fullName>
    </submittedName>
</protein>
<feature type="transmembrane region" description="Helical" evidence="1">
    <location>
        <begin position="22"/>
        <end position="44"/>
    </location>
</feature>
<dbReference type="EMBL" id="NRSG01000014">
    <property type="protein sequence ID" value="MBK1657287.1"/>
    <property type="molecule type" value="Genomic_DNA"/>
</dbReference>
<keyword evidence="1" id="KW-1133">Transmembrane helix</keyword>
<dbReference type="RefSeq" id="WP_133218223.1">
    <property type="nucleotide sequence ID" value="NZ_NRSG01000014.1"/>
</dbReference>
<reference evidence="2 3" key="1">
    <citation type="journal article" date="2020" name="Microorganisms">
        <title>Osmotic Adaptation and Compatible Solute Biosynthesis of Phototrophic Bacteria as Revealed from Genome Analyses.</title>
        <authorList>
            <person name="Imhoff J.F."/>
            <person name="Rahn T."/>
            <person name="Kunzel S."/>
            <person name="Keller A."/>
            <person name="Neulinger S.C."/>
        </authorList>
    </citation>
    <scope>NUCLEOTIDE SEQUENCE [LARGE SCALE GENOMIC DNA]</scope>
    <source>
        <strain evidence="2 3">DSM 15382</strain>
    </source>
</reference>